<keyword evidence="1" id="KW-0812">Transmembrane</keyword>
<dbReference type="EMBL" id="WJNH01000001">
    <property type="protein sequence ID" value="MRG85071.1"/>
    <property type="molecule type" value="Genomic_DNA"/>
</dbReference>
<dbReference type="RefSeq" id="WP_153727024.1">
    <property type="nucleotide sequence ID" value="NZ_WJNH01000001.1"/>
</dbReference>
<dbReference type="Proteomes" id="UP000480185">
    <property type="component" value="Unassembled WGS sequence"/>
</dbReference>
<dbReference type="OrthoDB" id="1649543at2"/>
<protein>
    <submittedName>
        <fullName evidence="2">EpsG family protein</fullName>
    </submittedName>
</protein>
<comment type="caution">
    <text evidence="2">The sequence shown here is derived from an EMBL/GenBank/DDBJ whole genome shotgun (WGS) entry which is preliminary data.</text>
</comment>
<proteinExistence type="predicted"/>
<gene>
    <name evidence="2" type="ORF">GH754_01870</name>
</gene>
<keyword evidence="3" id="KW-1185">Reference proteome</keyword>
<keyword evidence="1" id="KW-0472">Membrane</keyword>
<reference evidence="2 3" key="1">
    <citation type="submission" date="2019-11" db="EMBL/GenBank/DDBJ databases">
        <authorList>
            <person name="Li J."/>
        </authorList>
    </citation>
    <scope>NUCLEOTIDE SEQUENCE [LARGE SCALE GENOMIC DNA]</scope>
    <source>
        <strain evidence="2 3">J4</strain>
    </source>
</reference>
<name>A0A6G1X255_9BACI</name>
<feature type="transmembrane region" description="Helical" evidence="1">
    <location>
        <begin position="318"/>
        <end position="334"/>
    </location>
</feature>
<accession>A0A6G1X255</accession>
<feature type="transmembrane region" description="Helical" evidence="1">
    <location>
        <begin position="343"/>
        <end position="361"/>
    </location>
</feature>
<dbReference type="AlphaFoldDB" id="A0A6G1X255"/>
<keyword evidence="1" id="KW-1133">Transmembrane helix</keyword>
<dbReference type="Pfam" id="PF14897">
    <property type="entry name" value="EpsG"/>
    <property type="match status" value="1"/>
</dbReference>
<feature type="transmembrane region" description="Helical" evidence="1">
    <location>
        <begin position="217"/>
        <end position="241"/>
    </location>
</feature>
<feature type="transmembrane region" description="Helical" evidence="1">
    <location>
        <begin position="180"/>
        <end position="205"/>
    </location>
</feature>
<feature type="transmembrane region" description="Helical" evidence="1">
    <location>
        <begin position="132"/>
        <end position="148"/>
    </location>
</feature>
<feature type="transmembrane region" description="Helical" evidence="1">
    <location>
        <begin position="293"/>
        <end position="312"/>
    </location>
</feature>
<evidence type="ECO:0000313" key="2">
    <source>
        <dbReference type="EMBL" id="MRG85071.1"/>
    </source>
</evidence>
<feature type="transmembrane region" description="Helical" evidence="1">
    <location>
        <begin position="49"/>
        <end position="67"/>
    </location>
</feature>
<evidence type="ECO:0000313" key="3">
    <source>
        <dbReference type="Proteomes" id="UP000480185"/>
    </source>
</evidence>
<organism evidence="2 3">
    <name type="scientific">Salinibacillus xinjiangensis</name>
    <dbReference type="NCBI Taxonomy" id="1229268"/>
    <lineage>
        <taxon>Bacteria</taxon>
        <taxon>Bacillati</taxon>
        <taxon>Bacillota</taxon>
        <taxon>Bacilli</taxon>
        <taxon>Bacillales</taxon>
        <taxon>Bacillaceae</taxon>
        <taxon>Salinibacillus</taxon>
    </lineage>
</organism>
<feature type="transmembrane region" description="Helical" evidence="1">
    <location>
        <begin position="96"/>
        <end position="120"/>
    </location>
</feature>
<evidence type="ECO:0000256" key="1">
    <source>
        <dbReference type="SAM" id="Phobius"/>
    </source>
</evidence>
<dbReference type="InterPro" id="IPR049458">
    <property type="entry name" value="EpsG-like"/>
</dbReference>
<sequence length="371" mass="44947">MFIYVFLLLFSLFVILAYRYEYLIRDLGLQGLKWSQKSISFFHKNKNRFYYILLVYMALIASVRYYVGTDYWKYEEGYINNDFWFPEVGLKVVANIFHFFNLDVQLFFLAIAISIQLLIVKSLREYSENNREILVYALFFFITFYYFNHSMNIIRQYIAIGILFLNFNNIVEKKFIKYNIYFVFMLLFHQSSIILYPVYFIPRLFKKVINNRSYRNIALLLSFGLMFVRFDELITSILLKFGGRFSYYAKWGAEKYLEYDLSWKMLIVLIVKLIITLWIVNNKEKFIKTKKQEVLFTIYFFGMVLTFILYPMLIFRRLLMYINIVEIVIYALFIQKQSKHGKMILISWALMYYFAHLLSGFSDPLPYQTVF</sequence>
<feature type="transmembrane region" description="Helical" evidence="1">
    <location>
        <begin position="6"/>
        <end position="28"/>
    </location>
</feature>
<feature type="transmembrane region" description="Helical" evidence="1">
    <location>
        <begin position="261"/>
        <end position="281"/>
    </location>
</feature>